<gene>
    <name evidence="8" type="primary">mnhF</name>
    <name evidence="8" type="ORF">AArcS_1899</name>
</gene>
<dbReference type="PANTHER" id="PTHR34702">
    <property type="entry name" value="NA(+)/H(+) ANTIPORTER SUBUNIT F1"/>
    <property type="match status" value="1"/>
</dbReference>
<dbReference type="EMBL" id="CP064786">
    <property type="protein sequence ID" value="QSG03106.1"/>
    <property type="molecule type" value="Genomic_DNA"/>
</dbReference>
<evidence type="ECO:0000313" key="8">
    <source>
        <dbReference type="EMBL" id="QSG03106.1"/>
    </source>
</evidence>
<evidence type="ECO:0000256" key="7">
    <source>
        <dbReference type="SAM" id="Phobius"/>
    </source>
</evidence>
<keyword evidence="2" id="KW-0813">Transport</keyword>
<keyword evidence="3" id="KW-1003">Cell membrane</keyword>
<protein>
    <submittedName>
        <fullName evidence="8">Multisubunit Na+/H+ antiporter, MnhF subunit</fullName>
    </submittedName>
</protein>
<evidence type="ECO:0000256" key="4">
    <source>
        <dbReference type="ARBA" id="ARBA00022692"/>
    </source>
</evidence>
<dbReference type="AlphaFoldDB" id="A0A897MYA8"/>
<evidence type="ECO:0000313" key="9">
    <source>
        <dbReference type="Proteomes" id="UP000663586"/>
    </source>
</evidence>
<comment type="subcellular location">
    <subcellularLocation>
        <location evidence="1">Cell membrane</location>
        <topology evidence="1">Multi-pass membrane protein</topology>
    </subcellularLocation>
</comment>
<keyword evidence="4 7" id="KW-0812">Transmembrane</keyword>
<evidence type="ECO:0000256" key="5">
    <source>
        <dbReference type="ARBA" id="ARBA00022989"/>
    </source>
</evidence>
<dbReference type="Pfam" id="PF04066">
    <property type="entry name" value="MrpF_PhaF"/>
    <property type="match status" value="1"/>
</dbReference>
<sequence length="94" mass="9942">MSDILSTALLAAAGFIVLISAAVLYRVIAGPTTHDRVMAVNIIGTSIVVILALIAAGLDQPSYLDIAIVYALLNFVLSLIVGRATYDPEGVEWR</sequence>
<dbReference type="GO" id="GO:0005886">
    <property type="term" value="C:plasma membrane"/>
    <property type="evidence" value="ECO:0007669"/>
    <property type="project" value="UniProtKB-SubCell"/>
</dbReference>
<reference evidence="8" key="1">
    <citation type="submission" date="2020-11" db="EMBL/GenBank/DDBJ databases">
        <title>Carbohydrate-dependent, anaerobic sulfur respiration: A novel catabolism in halophilic archaea.</title>
        <authorList>
            <person name="Sorokin D.Y."/>
            <person name="Messina E."/>
            <person name="Smedile F."/>
            <person name="La Cono V."/>
            <person name="Hallsworth J.E."/>
            <person name="Yakimov M.M."/>
        </authorList>
    </citation>
    <scope>NUCLEOTIDE SEQUENCE</scope>
    <source>
        <strain evidence="8">AArc-S</strain>
    </source>
</reference>
<dbReference type="InterPro" id="IPR007208">
    <property type="entry name" value="MrpF/PhaF-like"/>
</dbReference>
<dbReference type="RefSeq" id="WP_238477168.1">
    <property type="nucleotide sequence ID" value="NZ_CP064786.1"/>
</dbReference>
<keyword evidence="5 7" id="KW-1133">Transmembrane helix</keyword>
<organism evidence="8 9">
    <name type="scientific">Natranaeroarchaeum sulfidigenes</name>
    <dbReference type="NCBI Taxonomy" id="2784880"/>
    <lineage>
        <taxon>Archaea</taxon>
        <taxon>Methanobacteriati</taxon>
        <taxon>Methanobacteriota</taxon>
        <taxon>Stenosarchaea group</taxon>
        <taxon>Halobacteria</taxon>
        <taxon>Halobacteriales</taxon>
        <taxon>Natronoarchaeaceae</taxon>
        <taxon>Natranaeroarchaeum</taxon>
    </lineage>
</organism>
<evidence type="ECO:0000256" key="3">
    <source>
        <dbReference type="ARBA" id="ARBA00022475"/>
    </source>
</evidence>
<feature type="transmembrane region" description="Helical" evidence="7">
    <location>
        <begin position="37"/>
        <end position="58"/>
    </location>
</feature>
<feature type="transmembrane region" description="Helical" evidence="7">
    <location>
        <begin position="64"/>
        <end position="86"/>
    </location>
</feature>
<keyword evidence="6 7" id="KW-0472">Membrane</keyword>
<feature type="transmembrane region" description="Helical" evidence="7">
    <location>
        <begin position="6"/>
        <end position="25"/>
    </location>
</feature>
<name>A0A897MYA8_9EURY</name>
<dbReference type="KEGG" id="hara:AArcS_1899"/>
<dbReference type="Proteomes" id="UP000663586">
    <property type="component" value="Chromosome"/>
</dbReference>
<evidence type="ECO:0000256" key="1">
    <source>
        <dbReference type="ARBA" id="ARBA00004651"/>
    </source>
</evidence>
<evidence type="ECO:0000256" key="6">
    <source>
        <dbReference type="ARBA" id="ARBA00023136"/>
    </source>
</evidence>
<accession>A0A897MYA8</accession>
<evidence type="ECO:0000256" key="2">
    <source>
        <dbReference type="ARBA" id="ARBA00022448"/>
    </source>
</evidence>
<dbReference type="GO" id="GO:0015385">
    <property type="term" value="F:sodium:proton antiporter activity"/>
    <property type="evidence" value="ECO:0007669"/>
    <property type="project" value="TreeGrafter"/>
</dbReference>
<dbReference type="NCBIfam" id="NF009244">
    <property type="entry name" value="PRK12599.1-3"/>
    <property type="match status" value="1"/>
</dbReference>
<dbReference type="PANTHER" id="PTHR34702:SF1">
    <property type="entry name" value="NA(+)_H(+) ANTIPORTER SUBUNIT F"/>
    <property type="match status" value="1"/>
</dbReference>
<proteinExistence type="predicted"/>
<dbReference type="GeneID" id="70685274"/>
<keyword evidence="9" id="KW-1185">Reference proteome</keyword>